<proteinExistence type="predicted"/>
<name>A0AAE3H8F8_9BACT</name>
<keyword evidence="2" id="KW-1185">Reference proteome</keyword>
<dbReference type="AlphaFoldDB" id="A0AAE3H8F8"/>
<comment type="caution">
    <text evidence="1">The sequence shown here is derived from an EMBL/GenBank/DDBJ whole genome shotgun (WGS) entry which is preliminary data.</text>
</comment>
<accession>A0AAE3H8F8</accession>
<dbReference type="RefSeq" id="WP_255038809.1">
    <property type="nucleotide sequence ID" value="NZ_RJUF01000180.1"/>
</dbReference>
<dbReference type="Proteomes" id="UP001204144">
    <property type="component" value="Unassembled WGS sequence"/>
</dbReference>
<organism evidence="1 2">
    <name type="scientific">Lacihabitans soyangensis</name>
    <dbReference type="NCBI Taxonomy" id="869394"/>
    <lineage>
        <taxon>Bacteria</taxon>
        <taxon>Pseudomonadati</taxon>
        <taxon>Bacteroidota</taxon>
        <taxon>Cytophagia</taxon>
        <taxon>Cytophagales</taxon>
        <taxon>Leadbetterellaceae</taxon>
        <taxon>Lacihabitans</taxon>
    </lineage>
</organism>
<evidence type="ECO:0000313" key="2">
    <source>
        <dbReference type="Proteomes" id="UP001204144"/>
    </source>
</evidence>
<evidence type="ECO:0000313" key="1">
    <source>
        <dbReference type="EMBL" id="MCP9765120.1"/>
    </source>
</evidence>
<gene>
    <name evidence="1" type="ORF">EGI31_19475</name>
</gene>
<dbReference type="EMBL" id="RJUF01000180">
    <property type="protein sequence ID" value="MCP9765120.1"/>
    <property type="molecule type" value="Genomic_DNA"/>
</dbReference>
<reference evidence="1 2" key="1">
    <citation type="submission" date="2018-11" db="EMBL/GenBank/DDBJ databases">
        <title>Novel bacteria species description.</title>
        <authorList>
            <person name="Han J.-H."/>
        </authorList>
    </citation>
    <scope>NUCLEOTIDE SEQUENCE [LARGE SCALE GENOMIC DNA]</scope>
    <source>
        <strain evidence="1 2">KCTC23259</strain>
    </source>
</reference>
<protein>
    <submittedName>
        <fullName evidence="1">Uncharacterized protein</fullName>
    </submittedName>
</protein>
<sequence length="158" mass="17654">MIAGNLTAYKSFLEEKALALEGVNKFIYGSAAKIANMSRSNTKFGYPLIHVCRPVVASRDNGMGNITTVFYSEIACIGKLNKNGSAEDVENDEMYVEDLTLSVLLEFERQLRLAHRKGDVEFDSDVEIEPTLEKWIDAHTGWKMSCKIVLGANSRLCR</sequence>